<feature type="domain" description="CBS" evidence="4">
    <location>
        <begin position="196"/>
        <end position="255"/>
    </location>
</feature>
<dbReference type="InterPro" id="IPR051257">
    <property type="entry name" value="Diverse_CBS-Domain"/>
</dbReference>
<feature type="signal peptide" evidence="3">
    <location>
        <begin position="1"/>
        <end position="20"/>
    </location>
</feature>
<protein>
    <recommendedName>
        <fullName evidence="4">CBS domain-containing protein</fullName>
    </recommendedName>
</protein>
<dbReference type="InterPro" id="IPR046342">
    <property type="entry name" value="CBS_dom_sf"/>
</dbReference>
<keyword evidence="3" id="KW-0732">Signal</keyword>
<reference evidence="5" key="1">
    <citation type="submission" date="2021-01" db="EMBL/GenBank/DDBJ databases">
        <authorList>
            <person name="Corre E."/>
            <person name="Pelletier E."/>
            <person name="Niang G."/>
            <person name="Scheremetjew M."/>
            <person name="Finn R."/>
            <person name="Kale V."/>
            <person name="Holt S."/>
            <person name="Cochrane G."/>
            <person name="Meng A."/>
            <person name="Brown T."/>
            <person name="Cohen L."/>
        </authorList>
    </citation>
    <scope>NUCLEOTIDE SEQUENCE</scope>
    <source>
        <strain evidence="5">CCCM811</strain>
    </source>
</reference>
<evidence type="ECO:0000259" key="4">
    <source>
        <dbReference type="PROSITE" id="PS51371"/>
    </source>
</evidence>
<dbReference type="InterPro" id="IPR000644">
    <property type="entry name" value="CBS_dom"/>
</dbReference>
<evidence type="ECO:0000256" key="3">
    <source>
        <dbReference type="SAM" id="SignalP"/>
    </source>
</evidence>
<dbReference type="SMART" id="SM00116">
    <property type="entry name" value="CBS"/>
    <property type="match status" value="2"/>
</dbReference>
<dbReference type="PANTHER" id="PTHR43080:SF2">
    <property type="entry name" value="CBS DOMAIN-CONTAINING PROTEIN"/>
    <property type="match status" value="1"/>
</dbReference>
<evidence type="ECO:0000313" key="5">
    <source>
        <dbReference type="EMBL" id="CAE0678068.1"/>
    </source>
</evidence>
<proteinExistence type="predicted"/>
<organism evidence="5">
    <name type="scientific">Lotharella globosa</name>
    <dbReference type="NCBI Taxonomy" id="91324"/>
    <lineage>
        <taxon>Eukaryota</taxon>
        <taxon>Sar</taxon>
        <taxon>Rhizaria</taxon>
        <taxon>Cercozoa</taxon>
        <taxon>Chlorarachniophyceae</taxon>
        <taxon>Lotharella</taxon>
    </lineage>
</organism>
<evidence type="ECO:0000256" key="1">
    <source>
        <dbReference type="ARBA" id="ARBA00023122"/>
    </source>
</evidence>
<dbReference type="SUPFAM" id="SSF54631">
    <property type="entry name" value="CBS-domain pair"/>
    <property type="match status" value="1"/>
</dbReference>
<dbReference type="AlphaFoldDB" id="A0A7S4DXS9"/>
<sequence length="260" mass="28152">MSAAVTTAVLLTLCIAPTKASVSSSIVRKTSSLPLPQIRKQHCARGNGLAGRFAGTRLGTLAVQKAGHTVRSRRLAALRARVHEHVEVHPEFAVQEIRETMSVDPISVQPEADILEVARIMLDRKFAGLPVTDGEGKLVGMVSDLDVMTSELMPGHKGRIDDVDALFPDPGMDWASFRSLKKQLKKIKGKTIGDIMTPTTSCKMITPDTTVDVAANMLIRHRLRRLPVVDAEGRLLGIVTRGDILRSGLRRILDSAGVSA</sequence>
<keyword evidence="1 2" id="KW-0129">CBS domain</keyword>
<dbReference type="Pfam" id="PF00571">
    <property type="entry name" value="CBS"/>
    <property type="match status" value="2"/>
</dbReference>
<feature type="chain" id="PRO_5030806311" description="CBS domain-containing protein" evidence="3">
    <location>
        <begin position="21"/>
        <end position="260"/>
    </location>
</feature>
<accession>A0A7S4DXS9</accession>
<name>A0A7S4DXS9_9EUKA</name>
<evidence type="ECO:0000256" key="2">
    <source>
        <dbReference type="PROSITE-ProRule" id="PRU00703"/>
    </source>
</evidence>
<dbReference type="Gene3D" id="3.10.580.10">
    <property type="entry name" value="CBS-domain"/>
    <property type="match status" value="1"/>
</dbReference>
<gene>
    <name evidence="5" type="ORF">LGLO00237_LOCUS29849</name>
</gene>
<dbReference type="PANTHER" id="PTHR43080">
    <property type="entry name" value="CBS DOMAIN-CONTAINING PROTEIN CBSX3, MITOCHONDRIAL"/>
    <property type="match status" value="1"/>
</dbReference>
<dbReference type="CDD" id="cd04586">
    <property type="entry name" value="CBS_pair_BON_assoc"/>
    <property type="match status" value="1"/>
</dbReference>
<dbReference type="EMBL" id="HBIV01042489">
    <property type="protein sequence ID" value="CAE0678068.1"/>
    <property type="molecule type" value="Transcribed_RNA"/>
</dbReference>
<feature type="domain" description="CBS" evidence="4">
    <location>
        <begin position="101"/>
        <end position="158"/>
    </location>
</feature>
<dbReference type="PROSITE" id="PS51371">
    <property type="entry name" value="CBS"/>
    <property type="match status" value="2"/>
</dbReference>